<dbReference type="Gene3D" id="3.20.20.140">
    <property type="entry name" value="Metal-dependent hydrolases"/>
    <property type="match status" value="1"/>
</dbReference>
<dbReference type="GO" id="GO:0004157">
    <property type="term" value="F:dihydropyrimidinase activity"/>
    <property type="evidence" value="ECO:0007669"/>
    <property type="project" value="UniProtKB-EC"/>
</dbReference>
<dbReference type="GO" id="GO:0005829">
    <property type="term" value="C:cytosol"/>
    <property type="evidence" value="ECO:0007669"/>
    <property type="project" value="TreeGrafter"/>
</dbReference>
<dbReference type="PANTHER" id="PTHR11647:SF1">
    <property type="entry name" value="COLLAPSIN RESPONSE MEDIATOR PROTEIN"/>
    <property type="match status" value="1"/>
</dbReference>
<comment type="similarity">
    <text evidence="2">Belongs to the metallo-dependent hydrolases superfamily. Hydantoinase/dihydropyrimidinase family.</text>
</comment>
<dbReference type="EC" id="3.5.2.2" evidence="7"/>
<accession>A6NQ76</accession>
<gene>
    <name evidence="7" type="primary">hydA</name>
    <name evidence="7" type="ORF">BACCAP_00346</name>
</gene>
<dbReference type="eggNOG" id="COG0044">
    <property type="taxonomic scope" value="Bacteria"/>
</dbReference>
<evidence type="ECO:0000256" key="1">
    <source>
        <dbReference type="ARBA" id="ARBA00001947"/>
    </source>
</evidence>
<evidence type="ECO:0000256" key="4">
    <source>
        <dbReference type="ARBA" id="ARBA00022801"/>
    </source>
</evidence>
<dbReference type="InterPro" id="IPR011778">
    <property type="entry name" value="Hydantoinase/dihydroPyrase"/>
</dbReference>
<keyword evidence="3" id="KW-0479">Metal-binding</keyword>
<name>A6NQ76_9FIRM</name>
<reference evidence="7 8" key="1">
    <citation type="submission" date="2007-04" db="EMBL/GenBank/DDBJ databases">
        <authorList>
            <person name="Fulton L."/>
            <person name="Clifton S."/>
            <person name="Fulton B."/>
            <person name="Xu J."/>
            <person name="Minx P."/>
            <person name="Pepin K.H."/>
            <person name="Johnson M."/>
            <person name="Thiruvilangam P."/>
            <person name="Bhonagiri V."/>
            <person name="Nash W.E."/>
            <person name="Mardis E.R."/>
            <person name="Wilson R.K."/>
        </authorList>
    </citation>
    <scope>NUCLEOTIDE SEQUENCE [LARGE SCALE GENOMIC DNA]</scope>
    <source>
        <strain evidence="7 8">ATCC 29799</strain>
    </source>
</reference>
<comment type="cofactor">
    <cofactor evidence="1">
        <name>Zn(2+)</name>
        <dbReference type="ChEBI" id="CHEBI:29105"/>
    </cofactor>
</comment>
<feature type="domain" description="Amidohydrolase-related" evidence="6">
    <location>
        <begin position="61"/>
        <end position="447"/>
    </location>
</feature>
<evidence type="ECO:0000313" key="7">
    <source>
        <dbReference type="EMBL" id="EDN01681.1"/>
    </source>
</evidence>
<dbReference type="SUPFAM" id="SSF51556">
    <property type="entry name" value="Metallo-dependent hydrolases"/>
    <property type="match status" value="1"/>
</dbReference>
<dbReference type="Gene3D" id="2.30.40.10">
    <property type="entry name" value="Urease, subunit C, domain 1"/>
    <property type="match status" value="1"/>
</dbReference>
<dbReference type="Proteomes" id="UP000003639">
    <property type="component" value="Unassembled WGS sequence"/>
</dbReference>
<evidence type="ECO:0000259" key="6">
    <source>
        <dbReference type="Pfam" id="PF01979"/>
    </source>
</evidence>
<evidence type="ECO:0000313" key="8">
    <source>
        <dbReference type="Proteomes" id="UP000003639"/>
    </source>
</evidence>
<organism evidence="7 8">
    <name type="scientific">Pseudoflavonifractor capillosus ATCC 29799</name>
    <dbReference type="NCBI Taxonomy" id="411467"/>
    <lineage>
        <taxon>Bacteria</taxon>
        <taxon>Bacillati</taxon>
        <taxon>Bacillota</taxon>
        <taxon>Clostridia</taxon>
        <taxon>Eubacteriales</taxon>
        <taxon>Oscillospiraceae</taxon>
        <taxon>Pseudoflavonifractor</taxon>
    </lineage>
</organism>
<dbReference type="FunFam" id="3.20.20.140:FF:000174">
    <property type="entry name" value="Dihydropyrimidinase-related protein 2"/>
    <property type="match status" value="1"/>
</dbReference>
<dbReference type="InterPro" id="IPR011059">
    <property type="entry name" value="Metal-dep_hydrolase_composite"/>
</dbReference>
<dbReference type="STRING" id="411467.BACCAP_00346"/>
<proteinExistence type="inferred from homology"/>
<dbReference type="CDD" id="cd01314">
    <property type="entry name" value="D-HYD"/>
    <property type="match status" value="1"/>
</dbReference>
<dbReference type="SUPFAM" id="SSF51338">
    <property type="entry name" value="Composite domain of metallo-dependent hydrolases"/>
    <property type="match status" value="1"/>
</dbReference>
<dbReference type="InterPro" id="IPR006680">
    <property type="entry name" value="Amidohydro-rel"/>
</dbReference>
<sequence>MRRNGGFIMSERTSTLIRGGTLILPQGPVAADLRIDGDKITAIGPNLPSEGCKVVEAAGKLVFPGFIDTHTHFEMNKGLPNETADDWVSGTRAALAGGTTCVLDFAESQRGCSLASALETWHGRADGRASCHYGFHMTIKDWDPRIRAELADMTAAGVTSYKIYLAYDNLRITDGQALEVVEAVAREGGIVGCHCENGDMVTEGIRAQRAAGHLTPAAHPMSRPPVVEAEAVNRWLALSEMAGYPVNVVHLSTLRGLEVIRAARARGQKCYVESCPQYFLLNEDKYLLPGFESAKFVLSPPLRKEEDCAALWQALAAGEIDTMGTDHCSFNFNGVKTLGREDFSRIPNGMPGVEHRPALMYTAGVAAGRITAADMARMLAEQPAKLFGMYPQKGVLAVGSDADLVIWNPEARWTITAAEQNQRVDYTPYEGFEAVGRPETVFLSGQVAAENGKVVLEKAGQFVHRGSAQLWR</sequence>
<dbReference type="PANTHER" id="PTHR11647">
    <property type="entry name" value="HYDRANTOINASE/DIHYDROPYRIMIDINASE FAMILY MEMBER"/>
    <property type="match status" value="1"/>
</dbReference>
<dbReference type="EMBL" id="AAXG02000004">
    <property type="protein sequence ID" value="EDN01681.1"/>
    <property type="molecule type" value="Genomic_DNA"/>
</dbReference>
<keyword evidence="4 7" id="KW-0378">Hydrolase</keyword>
<comment type="caution">
    <text evidence="7">The sequence shown here is derived from an EMBL/GenBank/DDBJ whole genome shotgun (WGS) entry which is preliminary data.</text>
</comment>
<dbReference type="InterPro" id="IPR050378">
    <property type="entry name" value="Metallo-dep_Hydrolases_sf"/>
</dbReference>
<dbReference type="NCBIfam" id="TIGR02033">
    <property type="entry name" value="D-hydantoinase"/>
    <property type="match status" value="1"/>
</dbReference>
<protein>
    <submittedName>
        <fullName evidence="7">Dihydropyrimidinase</fullName>
        <ecNumber evidence="7">3.5.2.2</ecNumber>
    </submittedName>
</protein>
<evidence type="ECO:0000256" key="2">
    <source>
        <dbReference type="ARBA" id="ARBA00008829"/>
    </source>
</evidence>
<feature type="modified residue" description="N6-carboxylysine" evidence="5">
    <location>
        <position position="162"/>
    </location>
</feature>
<evidence type="ECO:0000256" key="3">
    <source>
        <dbReference type="ARBA" id="ARBA00022723"/>
    </source>
</evidence>
<dbReference type="GO" id="GO:0046872">
    <property type="term" value="F:metal ion binding"/>
    <property type="evidence" value="ECO:0007669"/>
    <property type="project" value="UniProtKB-KW"/>
</dbReference>
<dbReference type="Pfam" id="PF01979">
    <property type="entry name" value="Amidohydro_1"/>
    <property type="match status" value="1"/>
</dbReference>
<dbReference type="AlphaFoldDB" id="A6NQ76"/>
<reference evidence="7 8" key="2">
    <citation type="submission" date="2007-06" db="EMBL/GenBank/DDBJ databases">
        <title>Draft genome sequence of Pseudoflavonifractor capillosus ATCC 29799.</title>
        <authorList>
            <person name="Sudarsanam P."/>
            <person name="Ley R."/>
            <person name="Guruge J."/>
            <person name="Turnbaugh P.J."/>
            <person name="Mahowald M."/>
            <person name="Liep D."/>
            <person name="Gordon J."/>
        </authorList>
    </citation>
    <scope>NUCLEOTIDE SEQUENCE [LARGE SCALE GENOMIC DNA]</scope>
    <source>
        <strain evidence="7 8">ATCC 29799</strain>
    </source>
</reference>
<comment type="PTM">
    <text evidence="5">Carbamylation allows a single lysine to coordinate two divalent metal cations.</text>
</comment>
<keyword evidence="8" id="KW-1185">Reference proteome</keyword>
<dbReference type="InterPro" id="IPR032466">
    <property type="entry name" value="Metal_Hydrolase"/>
</dbReference>
<evidence type="ECO:0000256" key="5">
    <source>
        <dbReference type="PIRSR" id="PIRSR611778-50"/>
    </source>
</evidence>